<keyword evidence="4" id="KW-1185">Reference proteome</keyword>
<dbReference type="InterPro" id="IPR029058">
    <property type="entry name" value="AB_hydrolase_fold"/>
</dbReference>
<dbReference type="SUPFAM" id="SSF53271">
    <property type="entry name" value="PRTase-like"/>
    <property type="match status" value="1"/>
</dbReference>
<dbReference type="Gene3D" id="3.40.50.1820">
    <property type="entry name" value="alpha/beta hydrolase"/>
    <property type="match status" value="1"/>
</dbReference>
<name>Q7WXA5_CUPNH</name>
<dbReference type="GO" id="GO:0016757">
    <property type="term" value="F:glycosyltransferase activity"/>
    <property type="evidence" value="ECO:0007669"/>
    <property type="project" value="UniProtKB-KW"/>
</dbReference>
<dbReference type="OrthoDB" id="9810066at2"/>
<dbReference type="Gene3D" id="3.40.50.2020">
    <property type="match status" value="1"/>
</dbReference>
<geneLocation type="plasmid" evidence="3">
    <name>pHG1</name>
</geneLocation>
<geneLocation type="plasmid" evidence="5">
    <name>phg1</name>
</geneLocation>
<dbReference type="RefSeq" id="WP_011154146.1">
    <property type="nucleotide sequence ID" value="NC_005241.1"/>
</dbReference>
<dbReference type="eggNOG" id="COG0412">
    <property type="taxonomic scope" value="Bacteria"/>
</dbReference>
<gene>
    <name evidence="2" type="ordered locus">PHG231</name>
    <name evidence="3" type="ORF">E6A55_33395</name>
</gene>
<evidence type="ECO:0000313" key="2">
    <source>
        <dbReference type="EMBL" id="AAP85983.1"/>
    </source>
</evidence>
<feature type="domain" description="Phosphoribosyltransferase" evidence="1">
    <location>
        <begin position="14"/>
        <end position="179"/>
    </location>
</feature>
<protein>
    <submittedName>
        <fullName evidence="3">Phosphoribosyltransferase</fullName>
    </submittedName>
</protein>
<dbReference type="EMBL" id="AY305378">
    <property type="protein sequence ID" value="AAP85983.1"/>
    <property type="molecule type" value="Genomic_DNA"/>
</dbReference>
<geneLocation type="plasmid" evidence="2 4">
    <name>megaplasmid pHG1</name>
</geneLocation>
<reference evidence="3 5" key="2">
    <citation type="submission" date="2019-04" db="EMBL/GenBank/DDBJ databases">
        <title>Long-read de novo sequencing of Cupriavidus necator H16.</title>
        <authorList>
            <person name="Little G.T."/>
            <person name="Ehsaan M."/>
            <person name="Arenas-Lopez C."/>
            <person name="Jawed K."/>
            <person name="Winzer K."/>
            <person name="Kovacs K."/>
            <person name="Malys N."/>
            <person name="Minton N.P."/>
        </authorList>
    </citation>
    <scope>NUCLEOTIDE SEQUENCE [LARGE SCALE GENOMIC DNA]</scope>
    <source>
        <strain evidence="3 5">H16</strain>
        <plasmid evidence="5">phg1</plasmid>
        <plasmid evidence="3">pHG1</plasmid>
    </source>
</reference>
<reference evidence="2 4" key="1">
    <citation type="journal article" date="2003" name="J. Mol. Biol.">
        <title>Complete nucleotide sequence of pHG1: a Ralstonia eutropha H16 megaplasmid encoding key enzymes of H(2)-based lithoautotrophy and anaerobiosis.</title>
        <authorList>
            <person name="Schwartz E."/>
            <person name="Henne A."/>
            <person name="Cramm R."/>
            <person name="Eitinger T."/>
            <person name="Friedrich B."/>
            <person name="Gottschalk G."/>
        </authorList>
    </citation>
    <scope>NUCLEOTIDE SEQUENCE [LARGE SCALE GENOMIC DNA]</scope>
    <source>
        <strain evidence="4">ATCC 17699 / DSM 428 / KCTC 22496 / NCIMB 10442 / H16 / Stanier 337</strain>
        <strain evidence="2">H16</strain>
        <plasmid evidence="2 4">megaplasmid pHG1</plasmid>
    </source>
</reference>
<dbReference type="Gene3D" id="3.30.1310.20">
    <property type="entry name" value="PRTase-like"/>
    <property type="match status" value="1"/>
</dbReference>
<dbReference type="CDD" id="cd06223">
    <property type="entry name" value="PRTases_typeI"/>
    <property type="match status" value="1"/>
</dbReference>
<dbReference type="SUPFAM" id="SSF53474">
    <property type="entry name" value="alpha/beta-Hydrolases"/>
    <property type="match status" value="1"/>
</dbReference>
<dbReference type="AlphaFoldDB" id="Q7WXA5"/>
<accession>Q7WXA5</accession>
<keyword evidence="2" id="KW-0614">Plasmid</keyword>
<dbReference type="eggNOG" id="COG1926">
    <property type="taxonomic scope" value="Bacteria"/>
</dbReference>
<dbReference type="Pfam" id="PF00156">
    <property type="entry name" value="Pribosyltran"/>
    <property type="match status" value="1"/>
</dbReference>
<evidence type="ECO:0000313" key="5">
    <source>
        <dbReference type="Proteomes" id="UP000296079"/>
    </source>
</evidence>
<keyword evidence="3" id="KW-0328">Glycosyltransferase</keyword>
<sequence length="447" mass="48109">MSRYQTRFQTREQAGTELALALRPYQGTGALVLAIPRGGVPVGRIVADSLGADFDLVMARRIVPGMALDESGATWCTYEANADGATDSQRDAQFDQLRRQRAVYMAVRKIADPKGRVVIVVDDGLVSGATMYAALAGLRKRRPARLICAIPIAARAGLDRVRALADEIVCLDTPDRIENLAHFYREFQLVSDDRVRQLTAIQPAQSQARSRPGAVVRMPSLSLALQIPYGTSRLPAMLESAPNPMGVALMVCAGGAQRRAARSQYLARKLRAKGFATMLVDLQPESRDNDAPESEIDDLARRLNQALIFLRARMPCAKLPAGLLSTGTAGAAALRAAACSADLLGAVACVAGRPDLAGSATLQRLDIPALLMCASGDAQNIHINNLAFEQMHCLRQLRLIPTSGRGFEDRNAMEDIATLTADWFGRHLATASPPSLAYGGRQTPPNM</sequence>
<evidence type="ECO:0000313" key="4">
    <source>
        <dbReference type="Proteomes" id="UP000008210"/>
    </source>
</evidence>
<evidence type="ECO:0000259" key="1">
    <source>
        <dbReference type="Pfam" id="PF00156"/>
    </source>
</evidence>
<dbReference type="PATRIC" id="fig|381666.6.peg.180"/>
<dbReference type="KEGG" id="reh:PHG231"/>
<dbReference type="EMBL" id="CP039289">
    <property type="protein sequence ID" value="QCC05471.1"/>
    <property type="molecule type" value="Genomic_DNA"/>
</dbReference>
<dbReference type="HOGENOM" id="CLU_050038_0_0_4"/>
<keyword evidence="3" id="KW-0808">Transferase</keyword>
<dbReference type="InterPro" id="IPR029057">
    <property type="entry name" value="PRTase-like"/>
</dbReference>
<dbReference type="InterPro" id="IPR000836">
    <property type="entry name" value="PRTase_dom"/>
</dbReference>
<proteinExistence type="predicted"/>
<dbReference type="Proteomes" id="UP000008210">
    <property type="component" value="Plasmid megaplasmid pHG1"/>
</dbReference>
<dbReference type="Proteomes" id="UP000296079">
    <property type="component" value="Plasmid pHG1"/>
</dbReference>
<organism evidence="2 4">
    <name type="scientific">Cupriavidus necator (strain ATCC 17699 / DSM 428 / KCTC 22496 / NCIMB 10442 / H16 / Stanier 337)</name>
    <name type="common">Ralstonia eutropha</name>
    <dbReference type="NCBI Taxonomy" id="381666"/>
    <lineage>
        <taxon>Bacteria</taxon>
        <taxon>Pseudomonadati</taxon>
        <taxon>Pseudomonadota</taxon>
        <taxon>Betaproteobacteria</taxon>
        <taxon>Burkholderiales</taxon>
        <taxon>Burkholderiaceae</taxon>
        <taxon>Cupriavidus</taxon>
    </lineage>
</organism>
<evidence type="ECO:0000313" key="3">
    <source>
        <dbReference type="EMBL" id="QCC05471.1"/>
    </source>
</evidence>